<evidence type="ECO:0000313" key="2">
    <source>
        <dbReference type="EMBL" id="QDU39394.1"/>
    </source>
</evidence>
<feature type="transmembrane region" description="Helical" evidence="1">
    <location>
        <begin position="12"/>
        <end position="34"/>
    </location>
</feature>
<name>A0A517ZA75_9PLAN</name>
<dbReference type="AlphaFoldDB" id="A0A517ZA75"/>
<gene>
    <name evidence="2" type="ORF">Mal4_37380</name>
</gene>
<dbReference type="KEGG" id="mri:Mal4_37380"/>
<dbReference type="Proteomes" id="UP000320496">
    <property type="component" value="Chromosome"/>
</dbReference>
<protein>
    <submittedName>
        <fullName evidence="2">Uncharacterized protein</fullName>
    </submittedName>
</protein>
<dbReference type="RefSeq" id="WP_197443578.1">
    <property type="nucleotide sequence ID" value="NZ_CP036275.1"/>
</dbReference>
<evidence type="ECO:0000313" key="3">
    <source>
        <dbReference type="Proteomes" id="UP000320496"/>
    </source>
</evidence>
<keyword evidence="3" id="KW-1185">Reference proteome</keyword>
<feature type="transmembrane region" description="Helical" evidence="1">
    <location>
        <begin position="54"/>
        <end position="79"/>
    </location>
</feature>
<sequence>MPRSGLSRLSRRTFFGSALAGLIGTGSGCGTILYPERRGQPAGKIDWTVAALNGVGMLFFFVPGIVAFAVDFATGAIYLPSDGYGQTLPEPTGRKLRTVHLPHAQPSLAEIEAAVSRETDQPVRLQPGGYQARELETLDEFWTVAEDLHDGRNAPRG</sequence>
<organism evidence="2 3">
    <name type="scientific">Maioricimonas rarisocia</name>
    <dbReference type="NCBI Taxonomy" id="2528026"/>
    <lineage>
        <taxon>Bacteria</taxon>
        <taxon>Pseudomonadati</taxon>
        <taxon>Planctomycetota</taxon>
        <taxon>Planctomycetia</taxon>
        <taxon>Planctomycetales</taxon>
        <taxon>Planctomycetaceae</taxon>
        <taxon>Maioricimonas</taxon>
    </lineage>
</organism>
<proteinExistence type="predicted"/>
<keyword evidence="1" id="KW-0472">Membrane</keyword>
<keyword evidence="1" id="KW-1133">Transmembrane helix</keyword>
<evidence type="ECO:0000256" key="1">
    <source>
        <dbReference type="SAM" id="Phobius"/>
    </source>
</evidence>
<reference evidence="2 3" key="1">
    <citation type="submission" date="2019-02" db="EMBL/GenBank/DDBJ databases">
        <title>Deep-cultivation of Planctomycetes and their phenomic and genomic characterization uncovers novel biology.</title>
        <authorList>
            <person name="Wiegand S."/>
            <person name="Jogler M."/>
            <person name="Boedeker C."/>
            <person name="Pinto D."/>
            <person name="Vollmers J."/>
            <person name="Rivas-Marin E."/>
            <person name="Kohn T."/>
            <person name="Peeters S.H."/>
            <person name="Heuer A."/>
            <person name="Rast P."/>
            <person name="Oberbeckmann S."/>
            <person name="Bunk B."/>
            <person name="Jeske O."/>
            <person name="Meyerdierks A."/>
            <person name="Storesund J.E."/>
            <person name="Kallscheuer N."/>
            <person name="Luecker S."/>
            <person name="Lage O.M."/>
            <person name="Pohl T."/>
            <person name="Merkel B.J."/>
            <person name="Hornburger P."/>
            <person name="Mueller R.-W."/>
            <person name="Bruemmer F."/>
            <person name="Labrenz M."/>
            <person name="Spormann A.M."/>
            <person name="Op den Camp H."/>
            <person name="Overmann J."/>
            <person name="Amann R."/>
            <person name="Jetten M.S.M."/>
            <person name="Mascher T."/>
            <person name="Medema M.H."/>
            <person name="Devos D.P."/>
            <person name="Kaster A.-K."/>
            <person name="Ovreas L."/>
            <person name="Rohde M."/>
            <person name="Galperin M.Y."/>
            <person name="Jogler C."/>
        </authorList>
    </citation>
    <scope>NUCLEOTIDE SEQUENCE [LARGE SCALE GENOMIC DNA]</scope>
    <source>
        <strain evidence="2 3">Mal4</strain>
    </source>
</reference>
<accession>A0A517ZA75</accession>
<keyword evidence="1" id="KW-0812">Transmembrane</keyword>
<dbReference type="EMBL" id="CP036275">
    <property type="protein sequence ID" value="QDU39394.1"/>
    <property type="molecule type" value="Genomic_DNA"/>
</dbReference>
<dbReference type="PROSITE" id="PS51257">
    <property type="entry name" value="PROKAR_LIPOPROTEIN"/>
    <property type="match status" value="1"/>
</dbReference>